<organism evidence="1 2">
    <name type="scientific">Catharanthus roseus</name>
    <name type="common">Madagascar periwinkle</name>
    <name type="synonym">Vinca rosea</name>
    <dbReference type="NCBI Taxonomy" id="4058"/>
    <lineage>
        <taxon>Eukaryota</taxon>
        <taxon>Viridiplantae</taxon>
        <taxon>Streptophyta</taxon>
        <taxon>Embryophyta</taxon>
        <taxon>Tracheophyta</taxon>
        <taxon>Spermatophyta</taxon>
        <taxon>Magnoliopsida</taxon>
        <taxon>eudicotyledons</taxon>
        <taxon>Gunneridae</taxon>
        <taxon>Pentapetalae</taxon>
        <taxon>asterids</taxon>
        <taxon>lamiids</taxon>
        <taxon>Gentianales</taxon>
        <taxon>Apocynaceae</taxon>
        <taxon>Rauvolfioideae</taxon>
        <taxon>Vinceae</taxon>
        <taxon>Catharanthinae</taxon>
        <taxon>Catharanthus</taxon>
    </lineage>
</organism>
<protein>
    <submittedName>
        <fullName evidence="1">Uncharacterized protein</fullName>
    </submittedName>
</protein>
<dbReference type="EMBL" id="CM044703">
    <property type="protein sequence ID" value="KAI5671056.1"/>
    <property type="molecule type" value="Genomic_DNA"/>
</dbReference>
<evidence type="ECO:0000313" key="1">
    <source>
        <dbReference type="EMBL" id="KAI5671056.1"/>
    </source>
</evidence>
<proteinExistence type="predicted"/>
<keyword evidence="2" id="KW-1185">Reference proteome</keyword>
<comment type="caution">
    <text evidence="1">The sequence shown here is derived from an EMBL/GenBank/DDBJ whole genome shotgun (WGS) entry which is preliminary data.</text>
</comment>
<evidence type="ECO:0000313" key="2">
    <source>
        <dbReference type="Proteomes" id="UP001060085"/>
    </source>
</evidence>
<dbReference type="Proteomes" id="UP001060085">
    <property type="component" value="Linkage Group LG03"/>
</dbReference>
<name>A0ACC0BEG8_CATRO</name>
<accession>A0ACC0BEG8</accession>
<sequence length="561" mass="63049">MAENQQERYIRARDNPSFYGMRRGEAAMLDKGSTVGRSILRSASDMGSRRSKKSLARVAELDISIPLKDSPSDVIVEPFTHSLSGRWSRIPEPNSSPLPDIHSDLKFNFDDVIESMKESNNRPSEENEEYHSLTSSARPIFQRSYTVNKRTTDLSKVPLPPSAALFYNGHSPYVEVVESCQSIHILNMYLRAKKHDVSAGAPGRFLHAVIGPDISDVGSVVATIMYAFYLNETLQSNQFCTVPIINMKRAEMDSHAELKWLLDSCHVDQSSLLFIDQIDLSYYDLFGSLKLVLVNSCNLPAQQEAMKEALVEIFSCTKNDSTYPWVKNVTLREEASCCTLIAENFALTSPEILAAQGFSRLLLAGILLDTGNLRNADTTSKDNYMATLLINGAGRFGCNGLYQILRYKMYDVSDLRLGEILRKDLKKWTRIGKSDSSSRLTVSNIGMTSIGIPVMELLSLGSSSEEEIKNFQCLEKLSMFVVVSGYYDNERNFKREILISSESAELVKRLVQFINSSTNELPLKALHPTGIRSEMRAYEIVRVISRKTIEKLLEEFIELSN</sequence>
<reference evidence="2" key="1">
    <citation type="journal article" date="2023" name="Nat. Plants">
        <title>Single-cell RNA sequencing provides a high-resolution roadmap for understanding the multicellular compartmentation of specialized metabolism.</title>
        <authorList>
            <person name="Sun S."/>
            <person name="Shen X."/>
            <person name="Li Y."/>
            <person name="Li Y."/>
            <person name="Wang S."/>
            <person name="Li R."/>
            <person name="Zhang H."/>
            <person name="Shen G."/>
            <person name="Guo B."/>
            <person name="Wei J."/>
            <person name="Xu J."/>
            <person name="St-Pierre B."/>
            <person name="Chen S."/>
            <person name="Sun C."/>
        </authorList>
    </citation>
    <scope>NUCLEOTIDE SEQUENCE [LARGE SCALE GENOMIC DNA]</scope>
</reference>
<gene>
    <name evidence="1" type="ORF">M9H77_11420</name>
</gene>